<evidence type="ECO:0000256" key="15">
    <source>
        <dbReference type="ARBA" id="ARBA00022989"/>
    </source>
</evidence>
<evidence type="ECO:0000256" key="7">
    <source>
        <dbReference type="ARBA" id="ARBA00022614"/>
    </source>
</evidence>
<dbReference type="FunFam" id="3.80.10.10:FF:000539">
    <property type="entry name" value="LRR receptor-like serine/threonine-protein kinase EFR"/>
    <property type="match status" value="1"/>
</dbReference>
<dbReference type="eggNOG" id="ENOG502QQFB">
    <property type="taxonomic scope" value="Eukaryota"/>
</dbReference>
<dbReference type="SUPFAM" id="SSF56112">
    <property type="entry name" value="Protein kinase-like (PK-like)"/>
    <property type="match status" value="1"/>
</dbReference>
<feature type="binding site" evidence="21">
    <location>
        <position position="709"/>
    </location>
    <ligand>
        <name>ATP</name>
        <dbReference type="ChEBI" id="CHEBI:30616"/>
    </ligand>
</feature>
<keyword evidence="26" id="KW-1185">Reference proteome</keyword>
<evidence type="ECO:0000256" key="2">
    <source>
        <dbReference type="ARBA" id="ARBA00008684"/>
    </source>
</evidence>
<keyword evidence="9 22" id="KW-0812">Transmembrane</keyword>
<evidence type="ECO:0000313" key="25">
    <source>
        <dbReference type="EnsemblPlants" id="OPUNC09G04980.1"/>
    </source>
</evidence>
<keyword evidence="18" id="KW-0325">Glycoprotein</keyword>
<dbReference type="HOGENOM" id="CLU_000288_22_1_1"/>
<evidence type="ECO:0000256" key="10">
    <source>
        <dbReference type="ARBA" id="ARBA00022729"/>
    </source>
</evidence>
<evidence type="ECO:0000256" key="20">
    <source>
        <dbReference type="ARBA" id="ARBA00048679"/>
    </source>
</evidence>
<dbReference type="InterPro" id="IPR013210">
    <property type="entry name" value="LRR_N_plant-typ"/>
</dbReference>
<evidence type="ECO:0000256" key="6">
    <source>
        <dbReference type="ARBA" id="ARBA00022553"/>
    </source>
</evidence>
<evidence type="ECO:0000259" key="24">
    <source>
        <dbReference type="PROSITE" id="PS50011"/>
    </source>
</evidence>
<dbReference type="EC" id="2.7.11.1" evidence="3"/>
<evidence type="ECO:0000256" key="8">
    <source>
        <dbReference type="ARBA" id="ARBA00022679"/>
    </source>
</evidence>
<proteinExistence type="inferred from homology"/>
<dbReference type="EnsemblPlants" id="OPUNC09G04980.1">
    <property type="protein sequence ID" value="OPUNC09G04980.1"/>
    <property type="gene ID" value="OPUNC09G04980"/>
</dbReference>
<evidence type="ECO:0000256" key="13">
    <source>
        <dbReference type="ARBA" id="ARBA00022777"/>
    </source>
</evidence>
<dbReference type="Gene3D" id="1.10.510.10">
    <property type="entry name" value="Transferase(Phosphotransferase) domain 1"/>
    <property type="match status" value="1"/>
</dbReference>
<keyword evidence="11" id="KW-0677">Repeat</keyword>
<keyword evidence="14 21" id="KW-0067">ATP-binding</keyword>
<dbReference type="FunFam" id="3.80.10.10:FF:000095">
    <property type="entry name" value="LRR receptor-like serine/threonine-protein kinase GSO1"/>
    <property type="match status" value="1"/>
</dbReference>
<name>A0A0E0LZU6_ORYPU</name>
<dbReference type="GO" id="GO:0005524">
    <property type="term" value="F:ATP binding"/>
    <property type="evidence" value="ECO:0007669"/>
    <property type="project" value="UniProtKB-UniRule"/>
</dbReference>
<dbReference type="Proteomes" id="UP000026962">
    <property type="component" value="Chromosome 9"/>
</dbReference>
<sequence length="969" mass="103525">MAPLHRWLLHLAVAVAGLILPGVHAGAGDAASGDAGALLAAKAALSDQSGALSAWRARSSGDDLCRWPHVACAAGNTTVADGVVVGLYLGGLYLAGGFPVALCSLGSLRHLDMSSNDLTGPLPACLAGLQALETLNLASNNFSGELPAAYGGGFPSLAVLNLIQNLVSGAFPGFLANVTALQELLLAYNSFSPSSLPDNLGDLAALRVLFLANCSLTGNIPPSVGKLHNLVDLDLSSNNLTGEIPPSIVNLSSLVQIELFSNQLSGRIPAGLGGLKKLQQLDISMNHISGEIPEDMFTAPSLESVHMYQNNLTGRLPATVAAAARLTELMIFANQIEGPFPPEFGKNCPLQSLDVSDNRMSGQIPATLCAGGKLSQLLLLNNKFDGAIPAELGKCRSLMRVRLPCNRLSGPVPLEFWGLPHVYLLELRGNAFSGNVGAAIGRAANLSNLIIDNNRFTGVLPAELGNLTQLVVLSASDNSFTGTVPPSLASLLVLFLLDLSNNSLSGEIPRGIGELKNLTLLNLSNNHLSGSIPEELGGMDKMSTLDLSNNELSGQVPAQLQDLKLLGVLNLSYNKLTGHLPILFDTDQFRPSFLGNPGLCYGLCSRNGDSDSNRRARIQMAVAILTAAAGILLMSVAWFIYKYRSYNKRAVEVDNENSEWVLTSFHKVEFNERDIVNSLTENNLIGKGSSGMVYKAVVRPTGDTLAVKKLWANSMAASKKIDTFEAEVETLSKVRHKNIVKLFCCLTNEVCRLLVYEFMPNGSLGDFLHSAKAGILDWPARYKIALDAAEGLSYLHHDFVPAIIHRDVKSNNILLDADFRAKIADFGVAKSIGDGPATMSVIAGSCGYIAPEYAYTIHVTEKSDVYSFGVVMLELVTGKSPMSSDIGDKDLVAWTAINVEQNGAESVLDEKIAEHFKDEMCRVLRIALLCVKNLPNNRPSMRLVVKFLLDIKGENKPKAMKIAEAPPTT</sequence>
<dbReference type="Gene3D" id="3.30.200.20">
    <property type="entry name" value="Phosphorylase Kinase, domain 1"/>
    <property type="match status" value="1"/>
</dbReference>
<dbReference type="PROSITE" id="PS00108">
    <property type="entry name" value="PROTEIN_KINASE_ST"/>
    <property type="match status" value="1"/>
</dbReference>
<protein>
    <recommendedName>
        <fullName evidence="3">non-specific serine/threonine protein kinase</fullName>
        <ecNumber evidence="3">2.7.11.1</ecNumber>
    </recommendedName>
</protein>
<feature type="transmembrane region" description="Helical" evidence="22">
    <location>
        <begin position="620"/>
        <end position="641"/>
    </location>
</feature>
<dbReference type="InterPro" id="IPR003591">
    <property type="entry name" value="Leu-rich_rpt_typical-subtyp"/>
</dbReference>
<comment type="catalytic activity">
    <reaction evidence="20">
        <text>L-seryl-[protein] + ATP = O-phospho-L-seryl-[protein] + ADP + H(+)</text>
        <dbReference type="Rhea" id="RHEA:17989"/>
        <dbReference type="Rhea" id="RHEA-COMP:9863"/>
        <dbReference type="Rhea" id="RHEA-COMP:11604"/>
        <dbReference type="ChEBI" id="CHEBI:15378"/>
        <dbReference type="ChEBI" id="CHEBI:29999"/>
        <dbReference type="ChEBI" id="CHEBI:30616"/>
        <dbReference type="ChEBI" id="CHEBI:83421"/>
        <dbReference type="ChEBI" id="CHEBI:456216"/>
        <dbReference type="EC" id="2.7.11.1"/>
    </reaction>
</comment>
<dbReference type="FunFam" id="1.10.510.10:FF:000417">
    <property type="entry name" value="Leucine-rich repeat receptor-like protein kinase"/>
    <property type="match status" value="1"/>
</dbReference>
<evidence type="ECO:0000256" key="23">
    <source>
        <dbReference type="SAM" id="SignalP"/>
    </source>
</evidence>
<dbReference type="InterPro" id="IPR000719">
    <property type="entry name" value="Prot_kinase_dom"/>
</dbReference>
<dbReference type="SUPFAM" id="SSF52047">
    <property type="entry name" value="RNI-like"/>
    <property type="match status" value="1"/>
</dbReference>
<dbReference type="PROSITE" id="PS50011">
    <property type="entry name" value="PROTEIN_KINASE_DOM"/>
    <property type="match status" value="1"/>
</dbReference>
<evidence type="ECO:0000256" key="3">
    <source>
        <dbReference type="ARBA" id="ARBA00012513"/>
    </source>
</evidence>
<feature type="domain" description="Protein kinase" evidence="24">
    <location>
        <begin position="679"/>
        <end position="948"/>
    </location>
</feature>
<dbReference type="InterPro" id="IPR008271">
    <property type="entry name" value="Ser/Thr_kinase_AS"/>
</dbReference>
<evidence type="ECO:0000256" key="1">
    <source>
        <dbReference type="ARBA" id="ARBA00004162"/>
    </source>
</evidence>
<dbReference type="SMART" id="SM00369">
    <property type="entry name" value="LRR_TYP"/>
    <property type="match status" value="7"/>
</dbReference>
<accession>A0A0E0LZU6</accession>
<keyword evidence="8" id="KW-0808">Transferase</keyword>
<dbReference type="Pfam" id="PF00069">
    <property type="entry name" value="Pkinase"/>
    <property type="match status" value="1"/>
</dbReference>
<evidence type="ECO:0000256" key="22">
    <source>
        <dbReference type="SAM" id="Phobius"/>
    </source>
</evidence>
<keyword evidence="4" id="KW-1003">Cell membrane</keyword>
<dbReference type="Pfam" id="PF08263">
    <property type="entry name" value="LRRNT_2"/>
    <property type="match status" value="1"/>
</dbReference>
<keyword evidence="17" id="KW-0675">Receptor</keyword>
<evidence type="ECO:0000256" key="9">
    <source>
        <dbReference type="ARBA" id="ARBA00022692"/>
    </source>
</evidence>
<evidence type="ECO:0000256" key="14">
    <source>
        <dbReference type="ARBA" id="ARBA00022840"/>
    </source>
</evidence>
<keyword evidence="10 23" id="KW-0732">Signal</keyword>
<keyword evidence="12 21" id="KW-0547">Nucleotide-binding</keyword>
<dbReference type="AlphaFoldDB" id="A0A0E0LZU6"/>
<feature type="chain" id="PRO_5002367194" description="non-specific serine/threonine protein kinase" evidence="23">
    <location>
        <begin position="26"/>
        <end position="969"/>
    </location>
</feature>
<organism evidence="25">
    <name type="scientific">Oryza punctata</name>
    <name type="common">Red rice</name>
    <dbReference type="NCBI Taxonomy" id="4537"/>
    <lineage>
        <taxon>Eukaryota</taxon>
        <taxon>Viridiplantae</taxon>
        <taxon>Streptophyta</taxon>
        <taxon>Embryophyta</taxon>
        <taxon>Tracheophyta</taxon>
        <taxon>Spermatophyta</taxon>
        <taxon>Magnoliopsida</taxon>
        <taxon>Liliopsida</taxon>
        <taxon>Poales</taxon>
        <taxon>Poaceae</taxon>
        <taxon>BOP clade</taxon>
        <taxon>Oryzoideae</taxon>
        <taxon>Oryzeae</taxon>
        <taxon>Oryzinae</taxon>
        <taxon>Oryza</taxon>
    </lineage>
</organism>
<evidence type="ECO:0000256" key="12">
    <source>
        <dbReference type="ARBA" id="ARBA00022741"/>
    </source>
</evidence>
<evidence type="ECO:0000256" key="11">
    <source>
        <dbReference type="ARBA" id="ARBA00022737"/>
    </source>
</evidence>
<dbReference type="Gene3D" id="3.80.10.10">
    <property type="entry name" value="Ribonuclease Inhibitor"/>
    <property type="match status" value="2"/>
</dbReference>
<dbReference type="GO" id="GO:0033612">
    <property type="term" value="F:receptor serine/threonine kinase binding"/>
    <property type="evidence" value="ECO:0007669"/>
    <property type="project" value="TreeGrafter"/>
</dbReference>
<evidence type="ECO:0000256" key="18">
    <source>
        <dbReference type="ARBA" id="ARBA00023180"/>
    </source>
</evidence>
<evidence type="ECO:0000256" key="4">
    <source>
        <dbReference type="ARBA" id="ARBA00022475"/>
    </source>
</evidence>
<dbReference type="PROSITE" id="PS00107">
    <property type="entry name" value="PROTEIN_KINASE_ATP"/>
    <property type="match status" value="1"/>
</dbReference>
<dbReference type="GO" id="GO:0005886">
    <property type="term" value="C:plasma membrane"/>
    <property type="evidence" value="ECO:0007669"/>
    <property type="project" value="UniProtKB-SubCell"/>
</dbReference>
<keyword evidence="16 22" id="KW-0472">Membrane</keyword>
<dbReference type="PRINTS" id="PR00019">
    <property type="entry name" value="LEURICHRPT"/>
</dbReference>
<evidence type="ECO:0000256" key="17">
    <source>
        <dbReference type="ARBA" id="ARBA00023170"/>
    </source>
</evidence>
<dbReference type="InterPro" id="IPR050647">
    <property type="entry name" value="Plant_LRR-RLKs"/>
</dbReference>
<evidence type="ECO:0000256" key="16">
    <source>
        <dbReference type="ARBA" id="ARBA00023136"/>
    </source>
</evidence>
<dbReference type="PANTHER" id="PTHR48056">
    <property type="entry name" value="LRR RECEPTOR-LIKE SERINE/THREONINE-PROTEIN KINASE-RELATED"/>
    <property type="match status" value="1"/>
</dbReference>
<dbReference type="InterPro" id="IPR032675">
    <property type="entry name" value="LRR_dom_sf"/>
</dbReference>
<dbReference type="InterPro" id="IPR025875">
    <property type="entry name" value="Leu-rich_rpt_4"/>
</dbReference>
<dbReference type="STRING" id="4537.A0A0E0LZU6"/>
<evidence type="ECO:0000256" key="21">
    <source>
        <dbReference type="PROSITE-ProRule" id="PRU10141"/>
    </source>
</evidence>
<keyword evidence="5" id="KW-0723">Serine/threonine-protein kinase</keyword>
<evidence type="ECO:0000256" key="5">
    <source>
        <dbReference type="ARBA" id="ARBA00022527"/>
    </source>
</evidence>
<keyword evidence="6" id="KW-0597">Phosphoprotein</keyword>
<comment type="catalytic activity">
    <reaction evidence="19">
        <text>L-threonyl-[protein] + ATP = O-phospho-L-threonyl-[protein] + ADP + H(+)</text>
        <dbReference type="Rhea" id="RHEA:46608"/>
        <dbReference type="Rhea" id="RHEA-COMP:11060"/>
        <dbReference type="Rhea" id="RHEA-COMP:11605"/>
        <dbReference type="ChEBI" id="CHEBI:15378"/>
        <dbReference type="ChEBI" id="CHEBI:30013"/>
        <dbReference type="ChEBI" id="CHEBI:30616"/>
        <dbReference type="ChEBI" id="CHEBI:61977"/>
        <dbReference type="ChEBI" id="CHEBI:456216"/>
        <dbReference type="EC" id="2.7.11.1"/>
    </reaction>
</comment>
<dbReference type="SUPFAM" id="SSF52058">
    <property type="entry name" value="L domain-like"/>
    <property type="match status" value="1"/>
</dbReference>
<dbReference type="GO" id="GO:0004674">
    <property type="term" value="F:protein serine/threonine kinase activity"/>
    <property type="evidence" value="ECO:0007669"/>
    <property type="project" value="UniProtKB-KW"/>
</dbReference>
<dbReference type="Pfam" id="PF12799">
    <property type="entry name" value="LRR_4"/>
    <property type="match status" value="1"/>
</dbReference>
<dbReference type="PANTHER" id="PTHR48056:SF70">
    <property type="entry name" value="PROTEIN KINASE DOMAIN-CONTAINING PROTEIN"/>
    <property type="match status" value="1"/>
</dbReference>
<reference evidence="25" key="1">
    <citation type="submission" date="2015-04" db="UniProtKB">
        <authorList>
            <consortium name="EnsemblPlants"/>
        </authorList>
    </citation>
    <scope>IDENTIFICATION</scope>
</reference>
<reference evidence="25" key="2">
    <citation type="submission" date="2018-05" db="EMBL/GenBank/DDBJ databases">
        <title>OpunRS2 (Oryza punctata Reference Sequence Version 2).</title>
        <authorList>
            <person name="Zhang J."/>
            <person name="Kudrna D."/>
            <person name="Lee S."/>
            <person name="Talag J."/>
            <person name="Welchert J."/>
            <person name="Wing R.A."/>
        </authorList>
    </citation>
    <scope>NUCLEOTIDE SEQUENCE [LARGE SCALE GENOMIC DNA]</scope>
</reference>
<dbReference type="Gramene" id="OPUNC09G04980.1">
    <property type="protein sequence ID" value="OPUNC09G04980.1"/>
    <property type="gene ID" value="OPUNC09G04980"/>
</dbReference>
<dbReference type="OMA" id="TDQFRPS"/>
<evidence type="ECO:0000256" key="19">
    <source>
        <dbReference type="ARBA" id="ARBA00047899"/>
    </source>
</evidence>
<dbReference type="InterPro" id="IPR017441">
    <property type="entry name" value="Protein_kinase_ATP_BS"/>
</dbReference>
<dbReference type="InterPro" id="IPR001611">
    <property type="entry name" value="Leu-rich_rpt"/>
</dbReference>
<evidence type="ECO:0000313" key="26">
    <source>
        <dbReference type="Proteomes" id="UP000026962"/>
    </source>
</evidence>
<dbReference type="InterPro" id="IPR011009">
    <property type="entry name" value="Kinase-like_dom_sf"/>
</dbReference>
<keyword evidence="15 22" id="KW-1133">Transmembrane helix</keyword>
<dbReference type="Pfam" id="PF00560">
    <property type="entry name" value="LRR_1"/>
    <property type="match status" value="9"/>
</dbReference>
<keyword evidence="13" id="KW-0418">Kinase</keyword>
<comment type="subcellular location">
    <subcellularLocation>
        <location evidence="1">Cell membrane</location>
        <topology evidence="1">Single-pass membrane protein</topology>
    </subcellularLocation>
</comment>
<dbReference type="FunFam" id="3.30.200.20:FF:000530">
    <property type="entry name" value="receptor protein-tyrosine kinase CEPR1"/>
    <property type="match status" value="1"/>
</dbReference>
<comment type="similarity">
    <text evidence="2">Belongs to the protein kinase superfamily. Ser/Thr protein kinase family.</text>
</comment>
<keyword evidence="7" id="KW-0433">Leucine-rich repeat</keyword>
<feature type="signal peptide" evidence="23">
    <location>
        <begin position="1"/>
        <end position="25"/>
    </location>
</feature>
<dbReference type="SMART" id="SM00220">
    <property type="entry name" value="S_TKc"/>
    <property type="match status" value="1"/>
</dbReference>